<keyword evidence="1" id="KW-0472">Membrane</keyword>
<dbReference type="Pfam" id="PF07242">
    <property type="entry name" value="DUF1430"/>
    <property type="match status" value="1"/>
</dbReference>
<feature type="transmembrane region" description="Helical" evidence="1">
    <location>
        <begin position="336"/>
        <end position="358"/>
    </location>
</feature>
<organism evidence="3 4">
    <name type="scientific">Bacillus mycoides</name>
    <dbReference type="NCBI Taxonomy" id="1405"/>
    <lineage>
        <taxon>Bacteria</taxon>
        <taxon>Bacillati</taxon>
        <taxon>Bacillota</taxon>
        <taxon>Bacilli</taxon>
        <taxon>Bacillales</taxon>
        <taxon>Bacillaceae</taxon>
        <taxon>Bacillus</taxon>
        <taxon>Bacillus cereus group</taxon>
    </lineage>
</organism>
<protein>
    <submittedName>
        <fullName evidence="3">Bacteriocin-associated protein</fullName>
    </submittedName>
</protein>
<dbReference type="AlphaFoldDB" id="A0A109GEY9"/>
<evidence type="ECO:0000313" key="3">
    <source>
        <dbReference type="EMBL" id="KWU65545.1"/>
    </source>
</evidence>
<keyword evidence="2" id="KW-0732">Signal</keyword>
<feature type="transmembrane region" description="Helical" evidence="1">
    <location>
        <begin position="259"/>
        <end position="284"/>
    </location>
</feature>
<feature type="signal peptide" evidence="2">
    <location>
        <begin position="1"/>
        <end position="22"/>
    </location>
</feature>
<keyword evidence="1" id="KW-1133">Transmembrane helix</keyword>
<name>A0A109GEY9_BACMY</name>
<feature type="transmembrane region" description="Helical" evidence="1">
    <location>
        <begin position="699"/>
        <end position="722"/>
    </location>
</feature>
<dbReference type="NCBIfam" id="TIGR01654">
    <property type="entry name" value="bact_immun_7tm"/>
    <property type="match status" value="1"/>
</dbReference>
<accession>A0A109GEY9</accession>
<feature type="transmembrane region" description="Helical" evidence="1">
    <location>
        <begin position="290"/>
        <end position="316"/>
    </location>
</feature>
<comment type="caution">
    <text evidence="3">The sequence shown here is derived from an EMBL/GenBank/DDBJ whole genome shotgun (WGS) entry which is preliminary data.</text>
</comment>
<evidence type="ECO:0000256" key="2">
    <source>
        <dbReference type="SAM" id="SignalP"/>
    </source>
</evidence>
<feature type="transmembrane region" description="Helical" evidence="1">
    <location>
        <begin position="220"/>
        <end position="238"/>
    </location>
</feature>
<dbReference type="RefSeq" id="WP_060749731.1">
    <property type="nucleotide sequence ID" value="NZ_LRPH01000035.1"/>
</dbReference>
<dbReference type="Proteomes" id="UP000065797">
    <property type="component" value="Unassembled WGS sequence"/>
</dbReference>
<sequence length="735" mass="85846">MKKVVVFFLIVASILSGFIAYQQTDHKEFEKMKKIEQKIGKEFVIPDALLFSNPSEIYPILLEAAKESHTNIFRTNVTYHEDEQAEILKYVLLTTETIYFKQFQLGGENVLEPKDTFQGNAFLSTVHTKDTKQKGVIKDFGDNHEITIKPLQTSYEHLPMAGRYVVEGVDDKSYNAFLKLFSKKLNQHFKPKQYIVAEDFKRNLSNNEETFDSPISYLSYVQYIVFIVLLCFLIYYVFNEAKRIGVIKMHGVSNGRLWFIVLGRTIVSMFILSLFISVLTTAFVKNVTSGFIYTIVLNQCKTYFIITIVSLVSYFYISKIKVNQIIKNRKDTKGIFVFNTLLKVTCSILFVLLGTPILEQYITVKEKQENLKNWEKNKDYGVFDPLFTGSDEDQQGMTKTESIINGELYPILNKMGAVLIDSKEYEELELIINKAFKGIRSVTVNNNYLREFPLYDRHNKRVQISEDTKNWILLVPEKYQNKEKEILRYFEEHRKPAIEYEEKRIHREVPNHLRNRQLEVIWIKNNQEIFSFNPDVYKSNHNKIKDEIIEVMTENNSLVGERDTILGGGANDPLKIKLVKRDAGLTYKTLEPELKRLGLDDNLRYLVTVDQYILKDIYDMQQTIKMLFMVTSGLIVGILFLVTQNIIVYFNKNQQKIVVHRLFGVSFFRTYRGYMWLFVLMWVVQLLICFIVKKEFDMKLFTVVAMLILIEFIASIIALIIMERRKKTTVIKGGS</sequence>
<evidence type="ECO:0000256" key="1">
    <source>
        <dbReference type="SAM" id="Phobius"/>
    </source>
</evidence>
<dbReference type="EMBL" id="LRPH01000035">
    <property type="protein sequence ID" value="KWU65545.1"/>
    <property type="molecule type" value="Genomic_DNA"/>
</dbReference>
<dbReference type="InterPro" id="IPR006541">
    <property type="entry name" value="Bacteriocin_ass"/>
</dbReference>
<feature type="chain" id="PRO_5039025261" evidence="2">
    <location>
        <begin position="23"/>
        <end position="735"/>
    </location>
</feature>
<gene>
    <name evidence="3" type="ORF">AWW70_09970</name>
</gene>
<reference evidence="3 4" key="1">
    <citation type="submission" date="2016-01" db="EMBL/GenBank/DDBJ databases">
        <authorList>
            <person name="McClelland M."/>
            <person name="Jain A."/>
            <person name="Saraogi P."/>
            <person name="Mendelson R."/>
            <person name="Westerman R."/>
            <person name="SanMiguel P."/>
            <person name="Csonka L."/>
        </authorList>
    </citation>
    <scope>NUCLEOTIDE SEQUENCE [LARGE SCALE GENOMIC DNA]</scope>
    <source>
        <strain evidence="3 4">PE8-15</strain>
    </source>
</reference>
<feature type="transmembrane region" description="Helical" evidence="1">
    <location>
        <begin position="626"/>
        <end position="650"/>
    </location>
</feature>
<evidence type="ECO:0000313" key="4">
    <source>
        <dbReference type="Proteomes" id="UP000065797"/>
    </source>
</evidence>
<keyword evidence="1" id="KW-0812">Transmembrane</keyword>
<proteinExistence type="predicted"/>
<feature type="transmembrane region" description="Helical" evidence="1">
    <location>
        <begin position="671"/>
        <end position="693"/>
    </location>
</feature>